<keyword evidence="5" id="KW-0539">Nucleus</keyword>
<accession>A0AAW1W4T5</accession>
<dbReference type="GO" id="GO:0005634">
    <property type="term" value="C:nucleus"/>
    <property type="evidence" value="ECO:0007669"/>
    <property type="project" value="UniProtKB-SubCell"/>
</dbReference>
<dbReference type="SUPFAM" id="SSF101936">
    <property type="entry name" value="DNA-binding pseudobarrel domain"/>
    <property type="match status" value="1"/>
</dbReference>
<keyword evidence="4" id="KW-0804">Transcription</keyword>
<dbReference type="GO" id="GO:0003677">
    <property type="term" value="F:DNA binding"/>
    <property type="evidence" value="ECO:0007669"/>
    <property type="project" value="UniProtKB-KW"/>
</dbReference>
<evidence type="ECO:0000256" key="1">
    <source>
        <dbReference type="ARBA" id="ARBA00004123"/>
    </source>
</evidence>
<dbReference type="EMBL" id="JBEDUW010000007">
    <property type="protein sequence ID" value="KAK9914493.1"/>
    <property type="molecule type" value="Genomic_DNA"/>
</dbReference>
<dbReference type="Proteomes" id="UP001457282">
    <property type="component" value="Unassembled WGS sequence"/>
</dbReference>
<proteinExistence type="predicted"/>
<comment type="subcellular location">
    <subcellularLocation>
        <location evidence="1">Nucleus</location>
    </subcellularLocation>
</comment>
<dbReference type="Gene3D" id="2.40.330.10">
    <property type="entry name" value="DNA-binding pseudobarrel domain"/>
    <property type="match status" value="1"/>
</dbReference>
<evidence type="ECO:0008006" key="8">
    <source>
        <dbReference type="Google" id="ProtNLM"/>
    </source>
</evidence>
<reference evidence="6 7" key="1">
    <citation type="journal article" date="2023" name="G3 (Bethesda)">
        <title>A chromosome-length genome assembly and annotation of blackberry (Rubus argutus, cv. 'Hillquist').</title>
        <authorList>
            <person name="Bruna T."/>
            <person name="Aryal R."/>
            <person name="Dudchenko O."/>
            <person name="Sargent D.J."/>
            <person name="Mead D."/>
            <person name="Buti M."/>
            <person name="Cavallini A."/>
            <person name="Hytonen T."/>
            <person name="Andres J."/>
            <person name="Pham M."/>
            <person name="Weisz D."/>
            <person name="Mascagni F."/>
            <person name="Usai G."/>
            <person name="Natali L."/>
            <person name="Bassil N."/>
            <person name="Fernandez G.E."/>
            <person name="Lomsadze A."/>
            <person name="Armour M."/>
            <person name="Olukolu B."/>
            <person name="Poorten T."/>
            <person name="Britton C."/>
            <person name="Davik J."/>
            <person name="Ashrafi H."/>
            <person name="Aiden E.L."/>
            <person name="Borodovsky M."/>
            <person name="Worthington M."/>
        </authorList>
    </citation>
    <scope>NUCLEOTIDE SEQUENCE [LARGE SCALE GENOMIC DNA]</scope>
    <source>
        <strain evidence="6">PI 553951</strain>
    </source>
</reference>
<keyword evidence="7" id="KW-1185">Reference proteome</keyword>
<protein>
    <recommendedName>
        <fullName evidence="8">TF-B3 domain-containing protein</fullName>
    </recommendedName>
</protein>
<organism evidence="6 7">
    <name type="scientific">Rubus argutus</name>
    <name type="common">Southern blackberry</name>
    <dbReference type="NCBI Taxonomy" id="59490"/>
    <lineage>
        <taxon>Eukaryota</taxon>
        <taxon>Viridiplantae</taxon>
        <taxon>Streptophyta</taxon>
        <taxon>Embryophyta</taxon>
        <taxon>Tracheophyta</taxon>
        <taxon>Spermatophyta</taxon>
        <taxon>Magnoliopsida</taxon>
        <taxon>eudicotyledons</taxon>
        <taxon>Gunneridae</taxon>
        <taxon>Pentapetalae</taxon>
        <taxon>rosids</taxon>
        <taxon>fabids</taxon>
        <taxon>Rosales</taxon>
        <taxon>Rosaceae</taxon>
        <taxon>Rosoideae</taxon>
        <taxon>Rosoideae incertae sedis</taxon>
        <taxon>Rubus</taxon>
    </lineage>
</organism>
<keyword evidence="3" id="KW-0238">DNA-binding</keyword>
<evidence type="ECO:0000256" key="2">
    <source>
        <dbReference type="ARBA" id="ARBA00023015"/>
    </source>
</evidence>
<gene>
    <name evidence="6" type="ORF">M0R45_038268</name>
</gene>
<dbReference type="PANTHER" id="PTHR31541:SF25">
    <property type="entry name" value="GAMMA-GLIADIN B"/>
    <property type="match status" value="1"/>
</dbReference>
<dbReference type="PANTHER" id="PTHR31541">
    <property type="entry name" value="B3 DOMAIN PLANT PROTEIN-RELATED"/>
    <property type="match status" value="1"/>
</dbReference>
<evidence type="ECO:0000313" key="6">
    <source>
        <dbReference type="EMBL" id="KAK9914493.1"/>
    </source>
</evidence>
<sequence>MPLKQIKPESFLDEDEIKFLADQRDWPVSVISPRLEDVDLTFRQWNMPKDNGDVSPMYLFKTRWTEVYKKTQLQRGDVIKFGHSGMWETTFTLLLFWLRRPKRVVRVVMVMSVAKEHKQIKEIGMMGF</sequence>
<evidence type="ECO:0000313" key="7">
    <source>
        <dbReference type="Proteomes" id="UP001457282"/>
    </source>
</evidence>
<evidence type="ECO:0000256" key="3">
    <source>
        <dbReference type="ARBA" id="ARBA00023125"/>
    </source>
</evidence>
<comment type="caution">
    <text evidence="6">The sequence shown here is derived from an EMBL/GenBank/DDBJ whole genome shotgun (WGS) entry which is preliminary data.</text>
</comment>
<dbReference type="AlphaFoldDB" id="A0AAW1W4T5"/>
<keyword evidence="2" id="KW-0805">Transcription regulation</keyword>
<dbReference type="InterPro" id="IPR015300">
    <property type="entry name" value="DNA-bd_pseudobarrel_sf"/>
</dbReference>
<evidence type="ECO:0000256" key="5">
    <source>
        <dbReference type="ARBA" id="ARBA00023242"/>
    </source>
</evidence>
<evidence type="ECO:0000256" key="4">
    <source>
        <dbReference type="ARBA" id="ARBA00023163"/>
    </source>
</evidence>
<name>A0AAW1W4T5_RUBAR</name>
<dbReference type="InterPro" id="IPR005508">
    <property type="entry name" value="At2g31720-like"/>
</dbReference>